<organism evidence="3 4">
    <name type="scientific">Rotaria sordida</name>
    <dbReference type="NCBI Taxonomy" id="392033"/>
    <lineage>
        <taxon>Eukaryota</taxon>
        <taxon>Metazoa</taxon>
        <taxon>Spiralia</taxon>
        <taxon>Gnathifera</taxon>
        <taxon>Rotifera</taxon>
        <taxon>Eurotatoria</taxon>
        <taxon>Bdelloidea</taxon>
        <taxon>Philodinida</taxon>
        <taxon>Philodinidae</taxon>
        <taxon>Rotaria</taxon>
    </lineage>
</organism>
<proteinExistence type="predicted"/>
<keyword evidence="2" id="KW-1133">Transmembrane helix</keyword>
<sequence>MDLFAVILISITILTICGICLFILICALQPKIIRYFHRKTNKTYYITSSKKENEIQNDFNMNNFDLTTKSISDDLDKRAYLKILERSVRTGRRIQDEKDNKNHTTTTTTNNNNNNPHLDLFYFPGQCMNKNSSSTITNISRSIEI</sequence>
<evidence type="ECO:0000256" key="2">
    <source>
        <dbReference type="SAM" id="Phobius"/>
    </source>
</evidence>
<protein>
    <submittedName>
        <fullName evidence="3">Uncharacterized protein</fullName>
    </submittedName>
</protein>
<evidence type="ECO:0000256" key="1">
    <source>
        <dbReference type="SAM" id="MobiDB-lite"/>
    </source>
</evidence>
<dbReference type="AlphaFoldDB" id="A0A814M839"/>
<evidence type="ECO:0000313" key="3">
    <source>
        <dbReference type="EMBL" id="CAF1075943.1"/>
    </source>
</evidence>
<reference evidence="3" key="1">
    <citation type="submission" date="2021-02" db="EMBL/GenBank/DDBJ databases">
        <authorList>
            <person name="Nowell W R."/>
        </authorList>
    </citation>
    <scope>NUCLEOTIDE SEQUENCE</scope>
</reference>
<evidence type="ECO:0000313" key="4">
    <source>
        <dbReference type="Proteomes" id="UP000663870"/>
    </source>
</evidence>
<feature type="compositionally biased region" description="Low complexity" evidence="1">
    <location>
        <begin position="104"/>
        <end position="115"/>
    </location>
</feature>
<keyword evidence="2" id="KW-0812">Transmembrane</keyword>
<keyword evidence="4" id="KW-1185">Reference proteome</keyword>
<feature type="region of interest" description="Disordered" evidence="1">
    <location>
        <begin position="92"/>
        <end position="116"/>
    </location>
</feature>
<feature type="transmembrane region" description="Helical" evidence="2">
    <location>
        <begin position="6"/>
        <end position="28"/>
    </location>
</feature>
<dbReference type="EMBL" id="CAJNOL010000462">
    <property type="protein sequence ID" value="CAF1075943.1"/>
    <property type="molecule type" value="Genomic_DNA"/>
</dbReference>
<gene>
    <name evidence="3" type="ORF">JXQ802_LOCUS17933</name>
</gene>
<feature type="compositionally biased region" description="Basic and acidic residues" evidence="1">
    <location>
        <begin position="92"/>
        <end position="102"/>
    </location>
</feature>
<accession>A0A814M839</accession>
<keyword evidence="2" id="KW-0472">Membrane</keyword>
<comment type="caution">
    <text evidence="3">The sequence shown here is derived from an EMBL/GenBank/DDBJ whole genome shotgun (WGS) entry which is preliminary data.</text>
</comment>
<name>A0A814M839_9BILA</name>
<dbReference type="Proteomes" id="UP000663870">
    <property type="component" value="Unassembled WGS sequence"/>
</dbReference>